<feature type="compositionally biased region" description="Acidic residues" evidence="6">
    <location>
        <begin position="88"/>
        <end position="98"/>
    </location>
</feature>
<dbReference type="InterPro" id="IPR001005">
    <property type="entry name" value="SANT/Myb"/>
</dbReference>
<evidence type="ECO:0000256" key="6">
    <source>
        <dbReference type="SAM" id="MobiDB-lite"/>
    </source>
</evidence>
<keyword evidence="9" id="KW-1185">Reference proteome</keyword>
<proteinExistence type="predicted"/>
<feature type="domain" description="Myb-like" evidence="7">
    <location>
        <begin position="237"/>
        <end position="303"/>
    </location>
</feature>
<evidence type="ECO:0000256" key="2">
    <source>
        <dbReference type="ARBA" id="ARBA00023015"/>
    </source>
</evidence>
<comment type="subcellular location">
    <subcellularLocation>
        <location evidence="1">Nucleus</location>
    </subcellularLocation>
</comment>
<evidence type="ECO:0000313" key="8">
    <source>
        <dbReference type="EMBL" id="CAI8590516.1"/>
    </source>
</evidence>
<evidence type="ECO:0000256" key="3">
    <source>
        <dbReference type="ARBA" id="ARBA00023125"/>
    </source>
</evidence>
<dbReference type="PANTHER" id="PTHR21654">
    <property type="entry name" value="FI21293P1"/>
    <property type="match status" value="1"/>
</dbReference>
<dbReference type="SMART" id="SM00717">
    <property type="entry name" value="SANT"/>
    <property type="match status" value="1"/>
</dbReference>
<feature type="compositionally biased region" description="Polar residues" evidence="6">
    <location>
        <begin position="62"/>
        <end position="85"/>
    </location>
</feature>
<dbReference type="GO" id="GO:0003677">
    <property type="term" value="F:DNA binding"/>
    <property type="evidence" value="ECO:0007669"/>
    <property type="project" value="UniProtKB-KW"/>
</dbReference>
<reference evidence="8 9" key="1">
    <citation type="submission" date="2023-01" db="EMBL/GenBank/DDBJ databases">
        <authorList>
            <person name="Kreplak J."/>
        </authorList>
    </citation>
    <scope>NUCLEOTIDE SEQUENCE [LARGE SCALE GENOMIC DNA]</scope>
</reference>
<evidence type="ECO:0000259" key="7">
    <source>
        <dbReference type="PROSITE" id="PS50090"/>
    </source>
</evidence>
<gene>
    <name evidence="8" type="ORF">VFH_I444360</name>
</gene>
<dbReference type="EMBL" id="OX451736">
    <property type="protein sequence ID" value="CAI8590516.1"/>
    <property type="molecule type" value="Genomic_DNA"/>
</dbReference>
<name>A0AAV0YW99_VICFA</name>
<dbReference type="Proteomes" id="UP001157006">
    <property type="component" value="Chromosome 1L"/>
</dbReference>
<dbReference type="InterPro" id="IPR044822">
    <property type="entry name" value="Myb_DNA-bind_4"/>
</dbReference>
<keyword evidence="5" id="KW-0539">Nucleus</keyword>
<evidence type="ECO:0000313" key="9">
    <source>
        <dbReference type="Proteomes" id="UP001157006"/>
    </source>
</evidence>
<dbReference type="GO" id="GO:0006355">
    <property type="term" value="P:regulation of DNA-templated transcription"/>
    <property type="evidence" value="ECO:0007669"/>
    <property type="project" value="UniProtKB-ARBA"/>
</dbReference>
<organism evidence="8 9">
    <name type="scientific">Vicia faba</name>
    <name type="common">Broad bean</name>
    <name type="synonym">Faba vulgaris</name>
    <dbReference type="NCBI Taxonomy" id="3906"/>
    <lineage>
        <taxon>Eukaryota</taxon>
        <taxon>Viridiplantae</taxon>
        <taxon>Streptophyta</taxon>
        <taxon>Embryophyta</taxon>
        <taxon>Tracheophyta</taxon>
        <taxon>Spermatophyta</taxon>
        <taxon>Magnoliopsida</taxon>
        <taxon>eudicotyledons</taxon>
        <taxon>Gunneridae</taxon>
        <taxon>Pentapetalae</taxon>
        <taxon>rosids</taxon>
        <taxon>fabids</taxon>
        <taxon>Fabales</taxon>
        <taxon>Fabaceae</taxon>
        <taxon>Papilionoideae</taxon>
        <taxon>50 kb inversion clade</taxon>
        <taxon>NPAAA clade</taxon>
        <taxon>Hologalegina</taxon>
        <taxon>IRL clade</taxon>
        <taxon>Fabeae</taxon>
        <taxon>Vicia</taxon>
    </lineage>
</organism>
<evidence type="ECO:0000256" key="5">
    <source>
        <dbReference type="ARBA" id="ARBA00023242"/>
    </source>
</evidence>
<keyword evidence="3" id="KW-0238">DNA-binding</keyword>
<protein>
    <recommendedName>
        <fullName evidence="7">Myb-like domain-containing protein</fullName>
    </recommendedName>
</protein>
<keyword evidence="2" id="KW-0805">Transcription regulation</keyword>
<keyword evidence="4" id="KW-0804">Transcription</keyword>
<dbReference type="FunFam" id="1.10.10.60:FF:000092">
    <property type="entry name" value="Trihelix transcription factor GT-2"/>
    <property type="match status" value="1"/>
</dbReference>
<dbReference type="PANTHER" id="PTHR21654:SF7">
    <property type="entry name" value="HOMEODOMAIN-LIKE SUPERFAMILY PROTEIN"/>
    <property type="match status" value="1"/>
</dbReference>
<evidence type="ECO:0000256" key="4">
    <source>
        <dbReference type="ARBA" id="ARBA00023163"/>
    </source>
</evidence>
<dbReference type="PROSITE" id="PS50090">
    <property type="entry name" value="MYB_LIKE"/>
    <property type="match status" value="1"/>
</dbReference>
<dbReference type="CDD" id="cd12203">
    <property type="entry name" value="GT1"/>
    <property type="match status" value="1"/>
</dbReference>
<sequence length="362" mass="41038">MDLFAADHVAPFPDTGDLLFAAGLLSNRHNPQKLRPIRSVPPPPSSLLNAQSPSNLHPPEPSTQNKDPTESGSGNSPLPNKQEPGSSLDDEEDVDDVENSSGSTKDFGSRKRRKKAARKLESFVESLVKRVMEKQEQMHKELVEMIEKTEKERMKREDAWRREEMERFKKEDEARAQERSRNLALISFIQKLLGQEIQIPQQAMNLLGHEIQIYQPGEGSGKKEEDRVEVNNKRDFNGDMSNNRWPDVEVQALIVVRTALEHRFGGGLTGTKGSIWEEISEALRGKGFNRSAKKCKEKWENINKYYKRTVGSGKKRPLNSKTCPYFDELDNLYRNGSFNSLGNALSNTNNVSMSEVKEQGEI</sequence>
<dbReference type="Gene3D" id="1.10.10.60">
    <property type="entry name" value="Homeodomain-like"/>
    <property type="match status" value="1"/>
</dbReference>
<dbReference type="AlphaFoldDB" id="A0AAV0YW99"/>
<dbReference type="GO" id="GO:0005634">
    <property type="term" value="C:nucleus"/>
    <property type="evidence" value="ECO:0007669"/>
    <property type="project" value="UniProtKB-SubCell"/>
</dbReference>
<evidence type="ECO:0000256" key="1">
    <source>
        <dbReference type="ARBA" id="ARBA00004123"/>
    </source>
</evidence>
<dbReference type="Pfam" id="PF13837">
    <property type="entry name" value="Myb_DNA-bind_4"/>
    <property type="match status" value="1"/>
</dbReference>
<accession>A0AAV0YW99</accession>
<feature type="region of interest" description="Disordered" evidence="6">
    <location>
        <begin position="30"/>
        <end position="115"/>
    </location>
</feature>